<keyword evidence="2 4" id="KW-0808">Transferase</keyword>
<dbReference type="PANTHER" id="PTHR43397">
    <property type="entry name" value="ERGOTHIONEINE BIOSYNTHESIS PROTEIN 1"/>
    <property type="match status" value="1"/>
</dbReference>
<dbReference type="SUPFAM" id="SSF53335">
    <property type="entry name" value="S-adenosyl-L-methionine-dependent methyltransferases"/>
    <property type="match status" value="1"/>
</dbReference>
<proteinExistence type="predicted"/>
<name>A0ABU2MNA5_9ACTN</name>
<feature type="domain" description="Histidine-specific methyltransferase SAM-dependent" evidence="3">
    <location>
        <begin position="19"/>
        <end position="320"/>
    </location>
</feature>
<keyword evidence="5" id="KW-1185">Reference proteome</keyword>
<comment type="caution">
    <text evidence="4">The sequence shown here is derived from an EMBL/GenBank/DDBJ whole genome shotgun (WGS) entry which is preliminary data.</text>
</comment>
<gene>
    <name evidence="4" type="primary">egtD</name>
    <name evidence="4" type="ORF">RM590_10800</name>
</gene>
<dbReference type="InterPro" id="IPR035094">
    <property type="entry name" value="EgtD"/>
</dbReference>
<sequence length="322" mass="35878">MRLTIEHRLPADHFTRALREDAATALTERPRILPPKWFYDEHGSVLFDRITRLPEYYLTRAELMILRAHADEIAEATGAHTLVELGSGSSRKTRLLLDALTAAGTLKLYAPVDVSDTALDDAAETLCRDYPDLRVSGTVTDFETDLPLPGASPRLIAFLGSTIGNLDTEQRAAFLARVRAGLTGEGDALLLGADLVKEPATMIRAYDDDQGVTAAFNKNVLRMLNRELDADFDPGAFDHKAVWNAEEERMEMRLRARVSHTVHVPALDLATDFTRGEDLRTEISTKFRRDPLTEELTRAGLATTHWWTDPQNRFALLLATPS</sequence>
<dbReference type="Pfam" id="PF10017">
    <property type="entry name" value="Methyltransf_33"/>
    <property type="match status" value="1"/>
</dbReference>
<protein>
    <submittedName>
        <fullName evidence="4">L-histidine N(Alpha)-methyltransferase</fullName>
        <ecNumber evidence="4">2.1.1.44</ecNumber>
    </submittedName>
</protein>
<evidence type="ECO:0000313" key="5">
    <source>
        <dbReference type="Proteomes" id="UP001183246"/>
    </source>
</evidence>
<dbReference type="NCBIfam" id="TIGR03438">
    <property type="entry name" value="egtD_ergothio"/>
    <property type="match status" value="1"/>
</dbReference>
<dbReference type="GO" id="GO:0032259">
    <property type="term" value="P:methylation"/>
    <property type="evidence" value="ECO:0007669"/>
    <property type="project" value="UniProtKB-KW"/>
</dbReference>
<evidence type="ECO:0000256" key="1">
    <source>
        <dbReference type="ARBA" id="ARBA00022603"/>
    </source>
</evidence>
<accession>A0ABU2MNA5</accession>
<organism evidence="4 5">
    <name type="scientific">Streptomyces litchfieldiae</name>
    <dbReference type="NCBI Taxonomy" id="3075543"/>
    <lineage>
        <taxon>Bacteria</taxon>
        <taxon>Bacillati</taxon>
        <taxon>Actinomycetota</taxon>
        <taxon>Actinomycetes</taxon>
        <taxon>Kitasatosporales</taxon>
        <taxon>Streptomycetaceae</taxon>
        <taxon>Streptomyces</taxon>
    </lineage>
</organism>
<evidence type="ECO:0000256" key="2">
    <source>
        <dbReference type="ARBA" id="ARBA00022679"/>
    </source>
</evidence>
<dbReference type="InterPro" id="IPR017804">
    <property type="entry name" value="MeTrfase_EgtD-like"/>
</dbReference>
<dbReference type="Gene3D" id="3.40.50.150">
    <property type="entry name" value="Vaccinia Virus protein VP39"/>
    <property type="match status" value="1"/>
</dbReference>
<dbReference type="EC" id="2.1.1.44" evidence="4"/>
<keyword evidence="1 4" id="KW-0489">Methyltransferase</keyword>
<dbReference type="InterPro" id="IPR051128">
    <property type="entry name" value="EgtD_Methyltrsf_superfamily"/>
</dbReference>
<reference evidence="5" key="1">
    <citation type="submission" date="2023-07" db="EMBL/GenBank/DDBJ databases">
        <title>30 novel species of actinomycetes from the DSMZ collection.</title>
        <authorList>
            <person name="Nouioui I."/>
        </authorList>
    </citation>
    <scope>NUCLEOTIDE SEQUENCE [LARGE SCALE GENOMIC DNA]</scope>
    <source>
        <strain evidence="5">DSM 44938</strain>
    </source>
</reference>
<evidence type="ECO:0000259" key="3">
    <source>
        <dbReference type="Pfam" id="PF10017"/>
    </source>
</evidence>
<dbReference type="PANTHER" id="PTHR43397:SF1">
    <property type="entry name" value="ERGOTHIONEINE BIOSYNTHESIS PROTEIN 1"/>
    <property type="match status" value="1"/>
</dbReference>
<evidence type="ECO:0000313" key="4">
    <source>
        <dbReference type="EMBL" id="MDT0343100.1"/>
    </source>
</evidence>
<dbReference type="EMBL" id="JAVREL010000005">
    <property type="protein sequence ID" value="MDT0343100.1"/>
    <property type="molecule type" value="Genomic_DNA"/>
</dbReference>
<dbReference type="InterPro" id="IPR019257">
    <property type="entry name" value="MeTrfase_dom"/>
</dbReference>
<dbReference type="GO" id="GO:0052706">
    <property type="term" value="F:L-histidine N(alpha)-methyltransferase activity"/>
    <property type="evidence" value="ECO:0007669"/>
    <property type="project" value="UniProtKB-EC"/>
</dbReference>
<dbReference type="RefSeq" id="WP_311704242.1">
    <property type="nucleotide sequence ID" value="NZ_JAVREL010000005.1"/>
</dbReference>
<dbReference type="Proteomes" id="UP001183246">
    <property type="component" value="Unassembled WGS sequence"/>
</dbReference>
<dbReference type="InterPro" id="IPR029063">
    <property type="entry name" value="SAM-dependent_MTases_sf"/>
</dbReference>
<dbReference type="PIRSF" id="PIRSF018005">
    <property type="entry name" value="UCP018005"/>
    <property type="match status" value="1"/>
</dbReference>